<dbReference type="Proteomes" id="UP001165283">
    <property type="component" value="Unassembled WGS sequence"/>
</dbReference>
<dbReference type="EMBL" id="JAGSOV010000050">
    <property type="protein sequence ID" value="MCO1658104.1"/>
    <property type="molecule type" value="Genomic_DNA"/>
</dbReference>
<feature type="domain" description="AB hydrolase-1" evidence="2">
    <location>
        <begin position="21"/>
        <end position="204"/>
    </location>
</feature>
<feature type="compositionally biased region" description="Basic residues" evidence="1">
    <location>
        <begin position="224"/>
        <end position="237"/>
    </location>
</feature>
<evidence type="ECO:0000259" key="2">
    <source>
        <dbReference type="Pfam" id="PF12697"/>
    </source>
</evidence>
<comment type="caution">
    <text evidence="3">The sequence shown here is derived from an EMBL/GenBank/DDBJ whole genome shotgun (WGS) entry which is preliminary data.</text>
</comment>
<evidence type="ECO:0000313" key="4">
    <source>
        <dbReference type="Proteomes" id="UP001165283"/>
    </source>
</evidence>
<dbReference type="RefSeq" id="WP_372497054.1">
    <property type="nucleotide sequence ID" value="NZ_JAGSOV010000050.1"/>
</dbReference>
<proteinExistence type="predicted"/>
<feature type="region of interest" description="Disordered" evidence="1">
    <location>
        <begin position="122"/>
        <end position="170"/>
    </location>
</feature>
<keyword evidence="3" id="KW-0378">Hydrolase</keyword>
<dbReference type="InterPro" id="IPR000073">
    <property type="entry name" value="AB_hydrolase_1"/>
</dbReference>
<feature type="region of interest" description="Disordered" evidence="1">
    <location>
        <begin position="205"/>
        <end position="247"/>
    </location>
</feature>
<sequence>MPTLTVPGAHLYYEVRGTGPLVVLAGAPMHAESFAPLADLLAADHTVVTTDPRGMKRSPLDDPDQDSTELRADDLVRLIAHVDAGPAAVFASSGGAVTALALVQPEPGRRARCRSRRLCSAAGASCGPRASGAASPRSRMRTSWSGPSHNAYGRSGAGWSSVVQTPTRPRPHRRRLVGLRRAGAHGKPLGPARLATGPDCLLLVPRFHRPPRGAKTGEPLPTGRGRRALRSRRRRRAAHDSGKGCIR</sequence>
<dbReference type="InterPro" id="IPR029058">
    <property type="entry name" value="AB_hydrolase_fold"/>
</dbReference>
<dbReference type="Gene3D" id="3.40.50.1820">
    <property type="entry name" value="alpha/beta hydrolase"/>
    <property type="match status" value="1"/>
</dbReference>
<dbReference type="SUPFAM" id="SSF53474">
    <property type="entry name" value="alpha/beta-Hydrolases"/>
    <property type="match status" value="1"/>
</dbReference>
<dbReference type="GO" id="GO:0016787">
    <property type="term" value="F:hydrolase activity"/>
    <property type="evidence" value="ECO:0007669"/>
    <property type="project" value="UniProtKB-KW"/>
</dbReference>
<name>A0ABT1A514_9PSEU</name>
<evidence type="ECO:0000313" key="3">
    <source>
        <dbReference type="EMBL" id="MCO1658104.1"/>
    </source>
</evidence>
<gene>
    <name evidence="3" type="ORF">KDL28_23875</name>
</gene>
<organism evidence="3 4">
    <name type="scientific">Pseudonocardia humida</name>
    <dbReference type="NCBI Taxonomy" id="2800819"/>
    <lineage>
        <taxon>Bacteria</taxon>
        <taxon>Bacillati</taxon>
        <taxon>Actinomycetota</taxon>
        <taxon>Actinomycetes</taxon>
        <taxon>Pseudonocardiales</taxon>
        <taxon>Pseudonocardiaceae</taxon>
        <taxon>Pseudonocardia</taxon>
    </lineage>
</organism>
<reference evidence="3" key="1">
    <citation type="submission" date="2021-04" db="EMBL/GenBank/DDBJ databases">
        <title>Pseudonocardia sp. nov., isolated from sandy soil of mangrove forest.</title>
        <authorList>
            <person name="Zan Z."/>
            <person name="Huang R."/>
            <person name="Liu W."/>
        </authorList>
    </citation>
    <scope>NUCLEOTIDE SEQUENCE</scope>
    <source>
        <strain evidence="3">S2-4</strain>
    </source>
</reference>
<protein>
    <submittedName>
        <fullName evidence="3">Alpha/beta hydrolase</fullName>
    </submittedName>
</protein>
<evidence type="ECO:0000256" key="1">
    <source>
        <dbReference type="SAM" id="MobiDB-lite"/>
    </source>
</evidence>
<keyword evidence="4" id="KW-1185">Reference proteome</keyword>
<accession>A0ABT1A514</accession>
<feature type="compositionally biased region" description="Basic and acidic residues" evidence="1">
    <location>
        <begin position="238"/>
        <end position="247"/>
    </location>
</feature>
<dbReference type="Pfam" id="PF12697">
    <property type="entry name" value="Abhydrolase_6"/>
    <property type="match status" value="1"/>
</dbReference>